<comment type="catalytic activity">
    <reaction evidence="11">
        <text>Preferential cleavage: (Ac)2-L-Lys-D-Ala-|-D-Ala. Also transpeptidation of peptidyl-alanyl moieties that are N-acyl substituents of D-alanine.</text>
        <dbReference type="EC" id="3.4.16.4"/>
    </reaction>
</comment>
<feature type="domain" description="Peptidase S11 D-Ala-D-Ala carboxypeptidase A C-terminal" evidence="14">
    <location>
        <begin position="273"/>
        <end position="363"/>
    </location>
</feature>
<dbReference type="InterPro" id="IPR018044">
    <property type="entry name" value="Peptidase_S11"/>
</dbReference>
<comment type="caution">
    <text evidence="15">The sequence shown here is derived from an EMBL/GenBank/DDBJ whole genome shotgun (WGS) entry which is preliminary data.</text>
</comment>
<reference evidence="15 16" key="1">
    <citation type="submission" date="2022-04" db="EMBL/GenBank/DDBJ databases">
        <title>Roseobacter sp. WL0113 is a bacterium isolated from neritic sediment.</title>
        <authorList>
            <person name="Wang L."/>
            <person name="He W."/>
            <person name="Zhang D.-F."/>
        </authorList>
    </citation>
    <scope>NUCLEOTIDE SEQUENCE [LARGE SCALE GENOMIC DNA]</scope>
    <source>
        <strain evidence="15 16">WL0113</strain>
    </source>
</reference>
<sequence>MIRLATALLALSLSTTPASAFDTQAQSAFVIDQTTGTVLLNKNADEPLPPASMSKLMTLYMAFEAIRRGKADGGLDLNEELLVSEHAQSFGGSSMFLRAGERISVEDLIRGIIVLSGNDACVVIAEALSPDGTEYGFARLMTQRAQQLGMTNSTFVNSSGWPQPGHLMSMRDLALLSDRLITDFPEFYPLFAETEFEFDNRVPSNRNNRNPVLTMGIGADGLKTGHTEEAGYGLTGSAKQGDRRVIWVITGLDTVQQRAQESQAIVNWAFRQFAMRPLASEGEQFAQASVWMGSEPTVGLVAAEDLSVLMPALAPSEIEAEVIYTGPLSAPIAKGDQLAELVFTLEGLPETRLPLVADRDIAPGGFVSRVSTAALVLFKTLIQGPEEEA</sequence>
<evidence type="ECO:0000256" key="2">
    <source>
        <dbReference type="ARBA" id="ARBA00007164"/>
    </source>
</evidence>
<dbReference type="InterPro" id="IPR001967">
    <property type="entry name" value="Peptidase_S11_N"/>
</dbReference>
<keyword evidence="6 13" id="KW-0732">Signal</keyword>
<dbReference type="SUPFAM" id="SSF56601">
    <property type="entry name" value="beta-lactamase/transpeptidase-like"/>
    <property type="match status" value="1"/>
</dbReference>
<dbReference type="Gene3D" id="3.40.710.10">
    <property type="entry name" value="DD-peptidase/beta-lactamase superfamily"/>
    <property type="match status" value="1"/>
</dbReference>
<keyword evidence="5" id="KW-0645">Protease</keyword>
<keyword evidence="4 15" id="KW-0121">Carboxypeptidase</keyword>
<dbReference type="GO" id="GO:0004180">
    <property type="term" value="F:carboxypeptidase activity"/>
    <property type="evidence" value="ECO:0007669"/>
    <property type="project" value="UniProtKB-KW"/>
</dbReference>
<dbReference type="SMART" id="SM00936">
    <property type="entry name" value="PBP5_C"/>
    <property type="match status" value="1"/>
</dbReference>
<evidence type="ECO:0000256" key="3">
    <source>
        <dbReference type="ARBA" id="ARBA00012448"/>
    </source>
</evidence>
<dbReference type="InterPro" id="IPR037167">
    <property type="entry name" value="Peptidase_S11_C_sf"/>
</dbReference>
<evidence type="ECO:0000256" key="9">
    <source>
        <dbReference type="ARBA" id="ARBA00022984"/>
    </source>
</evidence>
<dbReference type="Gene3D" id="2.60.410.10">
    <property type="entry name" value="D-Ala-D-Ala carboxypeptidase, C-terminal domain"/>
    <property type="match status" value="1"/>
</dbReference>
<dbReference type="PANTHER" id="PTHR21581:SF6">
    <property type="entry name" value="TRAFFICKING PROTEIN PARTICLE COMPLEX SUBUNIT 12"/>
    <property type="match status" value="1"/>
</dbReference>
<proteinExistence type="inferred from homology"/>
<keyword evidence="8" id="KW-0133">Cell shape</keyword>
<dbReference type="Pfam" id="PF00768">
    <property type="entry name" value="Peptidase_S11"/>
    <property type="match status" value="1"/>
</dbReference>
<gene>
    <name evidence="15" type="ORF">MUB52_14970</name>
</gene>
<evidence type="ECO:0000256" key="11">
    <source>
        <dbReference type="ARBA" id="ARBA00034000"/>
    </source>
</evidence>
<keyword evidence="16" id="KW-1185">Reference proteome</keyword>
<organism evidence="15 16">
    <name type="scientific">Roseobacter sinensis</name>
    <dbReference type="NCBI Taxonomy" id="2931391"/>
    <lineage>
        <taxon>Bacteria</taxon>
        <taxon>Pseudomonadati</taxon>
        <taxon>Pseudomonadota</taxon>
        <taxon>Alphaproteobacteria</taxon>
        <taxon>Rhodobacterales</taxon>
        <taxon>Roseobacteraceae</taxon>
        <taxon>Roseobacter</taxon>
    </lineage>
</organism>
<name>A0ABT3BGM5_9RHOB</name>
<evidence type="ECO:0000256" key="7">
    <source>
        <dbReference type="ARBA" id="ARBA00022801"/>
    </source>
</evidence>
<dbReference type="EMBL" id="JALIEB010000010">
    <property type="protein sequence ID" value="MCV3272734.1"/>
    <property type="molecule type" value="Genomic_DNA"/>
</dbReference>
<evidence type="ECO:0000313" key="15">
    <source>
        <dbReference type="EMBL" id="MCV3272734.1"/>
    </source>
</evidence>
<evidence type="ECO:0000256" key="4">
    <source>
        <dbReference type="ARBA" id="ARBA00022645"/>
    </source>
</evidence>
<dbReference type="RefSeq" id="WP_263845056.1">
    <property type="nucleotide sequence ID" value="NZ_JALIEB010000010.1"/>
</dbReference>
<evidence type="ECO:0000259" key="14">
    <source>
        <dbReference type="SMART" id="SM00936"/>
    </source>
</evidence>
<dbReference type="Pfam" id="PF07943">
    <property type="entry name" value="PBP5_C"/>
    <property type="match status" value="1"/>
</dbReference>
<accession>A0ABT3BGM5</accession>
<keyword evidence="9" id="KW-0573">Peptidoglycan synthesis</keyword>
<evidence type="ECO:0000313" key="16">
    <source>
        <dbReference type="Proteomes" id="UP001208690"/>
    </source>
</evidence>
<keyword evidence="10" id="KW-0961">Cell wall biogenesis/degradation</keyword>
<evidence type="ECO:0000256" key="10">
    <source>
        <dbReference type="ARBA" id="ARBA00023316"/>
    </source>
</evidence>
<feature type="chain" id="PRO_5045799622" description="serine-type D-Ala-D-Ala carboxypeptidase" evidence="13">
    <location>
        <begin position="21"/>
        <end position="389"/>
    </location>
</feature>
<evidence type="ECO:0000256" key="13">
    <source>
        <dbReference type="SAM" id="SignalP"/>
    </source>
</evidence>
<evidence type="ECO:0000256" key="8">
    <source>
        <dbReference type="ARBA" id="ARBA00022960"/>
    </source>
</evidence>
<protein>
    <recommendedName>
        <fullName evidence="3">serine-type D-Ala-D-Ala carboxypeptidase</fullName>
        <ecNumber evidence="3">3.4.16.4</ecNumber>
    </recommendedName>
</protein>
<evidence type="ECO:0000256" key="5">
    <source>
        <dbReference type="ARBA" id="ARBA00022670"/>
    </source>
</evidence>
<evidence type="ECO:0000256" key="6">
    <source>
        <dbReference type="ARBA" id="ARBA00022729"/>
    </source>
</evidence>
<dbReference type="PANTHER" id="PTHR21581">
    <property type="entry name" value="D-ALANYL-D-ALANINE CARBOXYPEPTIDASE"/>
    <property type="match status" value="1"/>
</dbReference>
<comment type="pathway">
    <text evidence="1">Cell wall biogenesis; peptidoglycan biosynthesis.</text>
</comment>
<evidence type="ECO:0000256" key="12">
    <source>
        <dbReference type="RuleBase" id="RU004016"/>
    </source>
</evidence>
<keyword evidence="7" id="KW-0378">Hydrolase</keyword>
<dbReference type="Proteomes" id="UP001208690">
    <property type="component" value="Unassembled WGS sequence"/>
</dbReference>
<comment type="similarity">
    <text evidence="2 12">Belongs to the peptidase S11 family.</text>
</comment>
<feature type="signal peptide" evidence="13">
    <location>
        <begin position="1"/>
        <end position="20"/>
    </location>
</feature>
<evidence type="ECO:0000256" key="1">
    <source>
        <dbReference type="ARBA" id="ARBA00004752"/>
    </source>
</evidence>
<dbReference type="InterPro" id="IPR012338">
    <property type="entry name" value="Beta-lactam/transpept-like"/>
</dbReference>
<dbReference type="PRINTS" id="PR00725">
    <property type="entry name" value="DADACBPTASE1"/>
</dbReference>
<dbReference type="EC" id="3.4.16.4" evidence="3"/>
<dbReference type="InterPro" id="IPR012907">
    <property type="entry name" value="Peptidase_S11_C"/>
</dbReference>